<evidence type="ECO:0000313" key="1">
    <source>
        <dbReference type="EMBL" id="KAF4616289.1"/>
    </source>
</evidence>
<dbReference type="EMBL" id="JAACJL010000031">
    <property type="protein sequence ID" value="KAF4616289.1"/>
    <property type="molecule type" value="Genomic_DNA"/>
</dbReference>
<sequence>MAYNQQPMANPGMSVGGGNRNVKNLPMNADGRAWSHGFCDCFGDCGTCVVACCCPCIVYGQVANRYEHLTQQGFPDPDKGGCCNSACMIHGLLTACLGAGFIMQFMKRGDIRSRYNISGGGCGDCMAAWCCAPCELTQESRELQLEEESFGGKQG</sequence>
<dbReference type="PANTHER" id="PTHR15907">
    <property type="entry name" value="DUF614 FAMILY PROTEIN-RELATED"/>
    <property type="match status" value="1"/>
</dbReference>
<accession>A0A8H4VQF0</accession>
<reference evidence="1 2" key="1">
    <citation type="submission" date="2019-12" db="EMBL/GenBank/DDBJ databases">
        <authorList>
            <person name="Floudas D."/>
            <person name="Bentzer J."/>
            <person name="Ahren D."/>
            <person name="Johansson T."/>
            <person name="Persson P."/>
            <person name="Tunlid A."/>
        </authorList>
    </citation>
    <scope>NUCLEOTIDE SEQUENCE [LARGE SCALE GENOMIC DNA]</scope>
    <source>
        <strain evidence="1 2">CBS 102.39</strain>
    </source>
</reference>
<name>A0A8H4VQF0_9AGAR</name>
<gene>
    <name evidence="1" type="ORF">D9613_008334</name>
</gene>
<evidence type="ECO:0000313" key="2">
    <source>
        <dbReference type="Proteomes" id="UP000521872"/>
    </source>
</evidence>
<dbReference type="NCBIfam" id="TIGR01571">
    <property type="entry name" value="A_thal_Cys_rich"/>
    <property type="match status" value="1"/>
</dbReference>
<dbReference type="AlphaFoldDB" id="A0A8H4VQF0"/>
<organism evidence="1 2">
    <name type="scientific">Agrocybe pediades</name>
    <dbReference type="NCBI Taxonomy" id="84607"/>
    <lineage>
        <taxon>Eukaryota</taxon>
        <taxon>Fungi</taxon>
        <taxon>Dikarya</taxon>
        <taxon>Basidiomycota</taxon>
        <taxon>Agaricomycotina</taxon>
        <taxon>Agaricomycetes</taxon>
        <taxon>Agaricomycetidae</taxon>
        <taxon>Agaricales</taxon>
        <taxon>Agaricineae</taxon>
        <taxon>Strophariaceae</taxon>
        <taxon>Agrocybe</taxon>
    </lineage>
</organism>
<evidence type="ECO:0008006" key="3">
    <source>
        <dbReference type="Google" id="ProtNLM"/>
    </source>
</evidence>
<comment type="caution">
    <text evidence="1">The sequence shown here is derived from an EMBL/GenBank/DDBJ whole genome shotgun (WGS) entry which is preliminary data.</text>
</comment>
<dbReference type="Proteomes" id="UP000521872">
    <property type="component" value="Unassembled WGS sequence"/>
</dbReference>
<keyword evidence="2" id="KW-1185">Reference proteome</keyword>
<proteinExistence type="predicted"/>
<dbReference type="Pfam" id="PF04749">
    <property type="entry name" value="PLAC8"/>
    <property type="match status" value="1"/>
</dbReference>
<dbReference type="InterPro" id="IPR006461">
    <property type="entry name" value="PLAC_motif_containing"/>
</dbReference>
<protein>
    <recommendedName>
        <fullName evidence="3">PLAC8-domain-containing protein</fullName>
    </recommendedName>
</protein>